<keyword evidence="4" id="KW-1185">Reference proteome</keyword>
<dbReference type="RefSeq" id="XP_064852196.1">
    <property type="nucleotide sequence ID" value="XM_064996124.1"/>
</dbReference>
<evidence type="ECO:0000313" key="4">
    <source>
        <dbReference type="Proteomes" id="UP001360560"/>
    </source>
</evidence>
<name>A0AAV5QKL1_9ASCO</name>
<dbReference type="GeneID" id="90073175"/>
<proteinExistence type="predicted"/>
<feature type="signal peptide" evidence="2">
    <location>
        <begin position="1"/>
        <end position="18"/>
    </location>
</feature>
<comment type="caution">
    <text evidence="3">The sequence shown here is derived from an EMBL/GenBank/DDBJ whole genome shotgun (WGS) entry which is preliminary data.</text>
</comment>
<feature type="compositionally biased region" description="Basic residues" evidence="1">
    <location>
        <begin position="51"/>
        <end position="79"/>
    </location>
</feature>
<protein>
    <recommendedName>
        <fullName evidence="5">RxLR effector protein</fullName>
    </recommendedName>
</protein>
<feature type="region of interest" description="Disordered" evidence="1">
    <location>
        <begin position="49"/>
        <end position="81"/>
    </location>
</feature>
<dbReference type="AlphaFoldDB" id="A0AAV5QKL1"/>
<accession>A0AAV5QKL1</accession>
<evidence type="ECO:0000256" key="1">
    <source>
        <dbReference type="SAM" id="MobiDB-lite"/>
    </source>
</evidence>
<dbReference type="EMBL" id="BTFZ01000004">
    <property type="protein sequence ID" value="GMM35196.1"/>
    <property type="molecule type" value="Genomic_DNA"/>
</dbReference>
<reference evidence="3 4" key="1">
    <citation type="journal article" date="2023" name="Elife">
        <title>Identification of key yeast species and microbe-microbe interactions impacting larval growth of Drosophila in the wild.</title>
        <authorList>
            <person name="Mure A."/>
            <person name="Sugiura Y."/>
            <person name="Maeda R."/>
            <person name="Honda K."/>
            <person name="Sakurai N."/>
            <person name="Takahashi Y."/>
            <person name="Watada M."/>
            <person name="Katoh T."/>
            <person name="Gotoh A."/>
            <person name="Gotoh Y."/>
            <person name="Taniguchi I."/>
            <person name="Nakamura K."/>
            <person name="Hayashi T."/>
            <person name="Katayama T."/>
            <person name="Uemura T."/>
            <person name="Hattori Y."/>
        </authorList>
    </citation>
    <scope>NUCLEOTIDE SEQUENCE [LARGE SCALE GENOMIC DNA]</scope>
    <source>
        <strain evidence="3 4">SC-9</strain>
    </source>
</reference>
<organism evidence="3 4">
    <name type="scientific">Saccharomycopsis crataegensis</name>
    <dbReference type="NCBI Taxonomy" id="43959"/>
    <lineage>
        <taxon>Eukaryota</taxon>
        <taxon>Fungi</taxon>
        <taxon>Dikarya</taxon>
        <taxon>Ascomycota</taxon>
        <taxon>Saccharomycotina</taxon>
        <taxon>Saccharomycetes</taxon>
        <taxon>Saccharomycopsidaceae</taxon>
        <taxon>Saccharomycopsis</taxon>
    </lineage>
</organism>
<evidence type="ECO:0008006" key="5">
    <source>
        <dbReference type="Google" id="ProtNLM"/>
    </source>
</evidence>
<evidence type="ECO:0000313" key="3">
    <source>
        <dbReference type="EMBL" id="GMM35196.1"/>
    </source>
</evidence>
<gene>
    <name evidence="3" type="ORF">DASC09_025210</name>
</gene>
<dbReference type="Proteomes" id="UP001360560">
    <property type="component" value="Unassembled WGS sequence"/>
</dbReference>
<sequence>MLFPTNFLLFALVTSALTISDNDFSSSQNELTTGSGHISTMLDQVMDIEKRGKHKTTTVKAKNKKKTKTSKGKNKKKASNKAAVIDDDVLQEAGTTTITNTNGVAYKIKWHPVSTSTATGGKDKGLARYFGSFRTKGIALD</sequence>
<feature type="chain" id="PRO_5043786610" description="RxLR effector protein" evidence="2">
    <location>
        <begin position="19"/>
        <end position="141"/>
    </location>
</feature>
<evidence type="ECO:0000256" key="2">
    <source>
        <dbReference type="SAM" id="SignalP"/>
    </source>
</evidence>
<keyword evidence="2" id="KW-0732">Signal</keyword>